<organism evidence="3 4">
    <name type="scientific">Rhododendron griersonianum</name>
    <dbReference type="NCBI Taxonomy" id="479676"/>
    <lineage>
        <taxon>Eukaryota</taxon>
        <taxon>Viridiplantae</taxon>
        <taxon>Streptophyta</taxon>
        <taxon>Embryophyta</taxon>
        <taxon>Tracheophyta</taxon>
        <taxon>Spermatophyta</taxon>
        <taxon>Magnoliopsida</taxon>
        <taxon>eudicotyledons</taxon>
        <taxon>Gunneridae</taxon>
        <taxon>Pentapetalae</taxon>
        <taxon>asterids</taxon>
        <taxon>Ericales</taxon>
        <taxon>Ericaceae</taxon>
        <taxon>Ericoideae</taxon>
        <taxon>Rhodoreae</taxon>
        <taxon>Rhododendron</taxon>
    </lineage>
</organism>
<dbReference type="AlphaFoldDB" id="A0AAV6IJM5"/>
<name>A0AAV6IJM5_9ERIC</name>
<evidence type="ECO:0000313" key="3">
    <source>
        <dbReference type="EMBL" id="KAG5528886.1"/>
    </source>
</evidence>
<evidence type="ECO:0000256" key="1">
    <source>
        <dbReference type="SAM" id="MobiDB-lite"/>
    </source>
</evidence>
<dbReference type="Pfam" id="PF24766">
    <property type="entry name" value="DUF7699"/>
    <property type="match status" value="1"/>
</dbReference>
<gene>
    <name evidence="3" type="ORF">RHGRI_029518</name>
</gene>
<dbReference type="EMBL" id="JACTNZ010000010">
    <property type="protein sequence ID" value="KAG5528886.1"/>
    <property type="molecule type" value="Genomic_DNA"/>
</dbReference>
<protein>
    <recommendedName>
        <fullName evidence="2">DUF7699 domain-containing protein</fullName>
    </recommendedName>
</protein>
<evidence type="ECO:0000259" key="2">
    <source>
        <dbReference type="Pfam" id="PF24766"/>
    </source>
</evidence>
<dbReference type="PANTHER" id="PTHR35323">
    <property type="entry name" value="SAP DOMAIN-CONTAINING PROTEIN"/>
    <property type="match status" value="1"/>
</dbReference>
<proteinExistence type="predicted"/>
<feature type="compositionally biased region" description="Polar residues" evidence="1">
    <location>
        <begin position="206"/>
        <end position="220"/>
    </location>
</feature>
<keyword evidence="4" id="KW-1185">Reference proteome</keyword>
<dbReference type="Proteomes" id="UP000823749">
    <property type="component" value="Chromosome 10"/>
</dbReference>
<sequence>MTSFRIKDGNAEALFPRSSFTINCTGDVCKGDTVLFTQKVYKKFDKATRSGTSIGKRTVAGRVVKESYGAAKQQHTFTVEVLWSKGMKKLPPLFPLLVKGRNLYKLKTFRQRWKNETERHKVLAEKHKRGAAARLVRAKMKTKKACSKNGGVWRESVKRQKRYHPEGKNAGLEKGKHAKGCGKAPMEHAKSSTHRQKAPAVARANLKNSFSSTSKPSRNHLNPPHPNQYRDLTTRTCTFPPQNFHRSQMPYHHHQWSSPLQFPPTGSTSSRMGFPHFGPYVDSSVMPLSQHQGSNHGFYPCHVYSHPSWVFEPSNLNPSPELTNIYGLSKTYGQRR</sequence>
<comment type="caution">
    <text evidence="3">The sequence shown here is derived from an EMBL/GenBank/DDBJ whole genome shotgun (WGS) entry which is preliminary data.</text>
</comment>
<accession>A0AAV6IJM5</accession>
<dbReference type="InterPro" id="IPR056116">
    <property type="entry name" value="DUF7699"/>
</dbReference>
<evidence type="ECO:0000313" key="4">
    <source>
        <dbReference type="Proteomes" id="UP000823749"/>
    </source>
</evidence>
<feature type="compositionally biased region" description="Basic residues" evidence="1">
    <location>
        <begin position="135"/>
        <end position="146"/>
    </location>
</feature>
<feature type="compositionally biased region" description="Basic and acidic residues" evidence="1">
    <location>
        <begin position="155"/>
        <end position="175"/>
    </location>
</feature>
<reference evidence="3" key="1">
    <citation type="submission" date="2020-08" db="EMBL/GenBank/DDBJ databases">
        <title>Plant Genome Project.</title>
        <authorList>
            <person name="Zhang R.-G."/>
        </authorList>
    </citation>
    <scope>NUCLEOTIDE SEQUENCE</scope>
    <source>
        <strain evidence="3">WSP0</strain>
        <tissue evidence="3">Leaf</tissue>
    </source>
</reference>
<feature type="region of interest" description="Disordered" evidence="1">
    <location>
        <begin position="135"/>
        <end position="232"/>
    </location>
</feature>
<dbReference type="PANTHER" id="PTHR35323:SF2">
    <property type="entry name" value="SAP DOMAIN-CONTAINING PROTEIN"/>
    <property type="match status" value="1"/>
</dbReference>
<feature type="domain" description="DUF7699" evidence="2">
    <location>
        <begin position="29"/>
        <end position="113"/>
    </location>
</feature>